<proteinExistence type="predicted"/>
<name>A0A8R1IA34_CAEJA</name>
<dbReference type="GO" id="GO:0003723">
    <property type="term" value="F:RNA binding"/>
    <property type="evidence" value="ECO:0007669"/>
    <property type="project" value="InterPro"/>
</dbReference>
<dbReference type="GO" id="GO:0045943">
    <property type="term" value="P:positive regulation of transcription by RNA polymerase I"/>
    <property type="evidence" value="ECO:0007669"/>
    <property type="project" value="InterPro"/>
</dbReference>
<keyword evidence="2" id="KW-0690">Ribosome biogenesis</keyword>
<dbReference type="EnsemblMetazoa" id="CJA19620.1">
    <property type="protein sequence ID" value="CJA19620.1"/>
    <property type="gene ID" value="WBGene00175191"/>
</dbReference>
<dbReference type="InterPro" id="IPR057644">
    <property type="entry name" value="Beta-prop_WDR75_2nd"/>
</dbReference>
<dbReference type="InterPro" id="IPR015943">
    <property type="entry name" value="WD40/YVTN_repeat-like_dom_sf"/>
</dbReference>
<evidence type="ECO:0000256" key="6">
    <source>
        <dbReference type="ARBA" id="ARBA00023163"/>
    </source>
</evidence>
<protein>
    <recommendedName>
        <fullName evidence="8">WD repeat-containing protein 75 second beta-propeller domain-containing protein</fullName>
    </recommendedName>
</protein>
<dbReference type="Pfam" id="PF23769">
    <property type="entry name" value="Beta-prop_WDR75_2nd"/>
    <property type="match status" value="1"/>
</dbReference>
<dbReference type="Proteomes" id="UP000005237">
    <property type="component" value="Unassembled WGS sequence"/>
</dbReference>
<keyword evidence="4" id="KW-0853">WD repeat</keyword>
<dbReference type="Gene3D" id="2.130.10.10">
    <property type="entry name" value="YVTN repeat-like/Quinoprotein amine dehydrogenase"/>
    <property type="match status" value="2"/>
</dbReference>
<evidence type="ECO:0000259" key="8">
    <source>
        <dbReference type="Pfam" id="PF23769"/>
    </source>
</evidence>
<dbReference type="GO" id="GO:0032040">
    <property type="term" value="C:small-subunit processome"/>
    <property type="evidence" value="ECO:0007669"/>
    <property type="project" value="InterPro"/>
</dbReference>
<accession>A0A8R1IA34</accession>
<dbReference type="GO" id="GO:0006364">
    <property type="term" value="P:rRNA processing"/>
    <property type="evidence" value="ECO:0007669"/>
    <property type="project" value="UniProtKB-KW"/>
</dbReference>
<evidence type="ECO:0000256" key="2">
    <source>
        <dbReference type="ARBA" id="ARBA00022517"/>
    </source>
</evidence>
<evidence type="ECO:0000256" key="4">
    <source>
        <dbReference type="ARBA" id="ARBA00022574"/>
    </source>
</evidence>
<keyword evidence="3" id="KW-0698">rRNA processing</keyword>
<keyword evidence="7" id="KW-0539">Nucleus</keyword>
<keyword evidence="6" id="KW-0804">Transcription</keyword>
<dbReference type="InterPro" id="IPR011041">
    <property type="entry name" value="Quinoprot_gluc/sorb_DH_b-prop"/>
</dbReference>
<evidence type="ECO:0000256" key="7">
    <source>
        <dbReference type="ARBA" id="ARBA00023242"/>
    </source>
</evidence>
<comment type="subcellular location">
    <subcellularLocation>
        <location evidence="1">Nucleus</location>
        <location evidence="1">Nucleolus</location>
    </subcellularLocation>
</comment>
<dbReference type="GO" id="GO:2000234">
    <property type="term" value="P:positive regulation of rRNA processing"/>
    <property type="evidence" value="ECO:0007669"/>
    <property type="project" value="TreeGrafter"/>
</dbReference>
<evidence type="ECO:0000256" key="3">
    <source>
        <dbReference type="ARBA" id="ARBA00022552"/>
    </source>
</evidence>
<evidence type="ECO:0000256" key="1">
    <source>
        <dbReference type="ARBA" id="ARBA00004604"/>
    </source>
</evidence>
<keyword evidence="10" id="KW-1185">Reference proteome</keyword>
<reference evidence="10" key="1">
    <citation type="submission" date="2010-08" db="EMBL/GenBank/DDBJ databases">
        <authorList>
            <consortium name="Caenorhabditis japonica Sequencing Consortium"/>
            <person name="Wilson R.K."/>
        </authorList>
    </citation>
    <scope>NUCLEOTIDE SEQUENCE [LARGE SCALE GENOMIC DNA]</scope>
    <source>
        <strain evidence="10">DF5081</strain>
    </source>
</reference>
<dbReference type="PANTHER" id="PTHR44215:SF1">
    <property type="entry name" value="WD REPEAT-CONTAINING PROTEIN 75"/>
    <property type="match status" value="1"/>
</dbReference>
<reference evidence="9" key="2">
    <citation type="submission" date="2022-06" db="UniProtKB">
        <authorList>
            <consortium name="EnsemblMetazoa"/>
        </authorList>
    </citation>
    <scope>IDENTIFICATION</scope>
    <source>
        <strain evidence="9">DF5081</strain>
    </source>
</reference>
<evidence type="ECO:0000313" key="10">
    <source>
        <dbReference type="Proteomes" id="UP000005237"/>
    </source>
</evidence>
<evidence type="ECO:0000313" key="9">
    <source>
        <dbReference type="EnsemblMetazoa" id="CJA19620.1"/>
    </source>
</evidence>
<keyword evidence="5" id="KW-0677">Repeat</keyword>
<dbReference type="SUPFAM" id="SSF50952">
    <property type="entry name" value="Soluble quinoprotein glucose dehydrogenase"/>
    <property type="match status" value="1"/>
</dbReference>
<dbReference type="InterPro" id="IPR011047">
    <property type="entry name" value="Quinoprotein_ADH-like_sf"/>
</dbReference>
<dbReference type="PANTHER" id="PTHR44215">
    <property type="entry name" value="WD REPEAT-CONTAINING PROTEIN 75"/>
    <property type="match status" value="1"/>
</dbReference>
<dbReference type="AlphaFoldDB" id="A0A8R1IA34"/>
<feature type="domain" description="WD repeat-containing protein 75 second beta-propeller" evidence="8">
    <location>
        <begin position="341"/>
        <end position="570"/>
    </location>
</feature>
<sequence length="714" mass="78655">METADNIEVTLVGQAYSNVSISPNNRILATSGSTCEFLSDKNREFRRFLKHDSDVIATFFQSNERLVTVTENGEVSEFEERDKKFEKLSSRRVTAFPVVAAFAQPPKSDEDSELKLWFVLKKSDSEKYDVCISCANGSIEKVLEIPSGLRKEHISICDGVVSFIQGLTIQTIVTSDTDRSVLSDTKFTAKKGGGEGDNVNHKFEYIASNGNFLVASISDGRVLKWSNVKTNGVSDVHHRIHWHKTAPHVAVTEFGNVLSAGAECVLARHTPGQKEPTLLPRLVAPVTGLVLSPDSSTVALVMEDNSIHTVLLSTMAIKSSLSTLEYCPRSLNTVFNSDPLRNRRIVMNGKPGSIQWFDPVTISTSDRMLVTLENSVDGDMSSRGIRSAFRDVLTTSLTTNFLVSIEKFVNFDSENTVRFWQRFENNQRSVLVASITVPRDVVFVATCANTASKFANTIVTASTSGTISVWDYTPKDVREELEKSRNWQEAEIRAISGIQSDGKFVSAHGRHAVVWNVKNMKIIDVLDCEDDIIRLDFAADGRHLIVSTKKSVVCWDTLCLLLVWRIRQSVGIHVSSVGSFAYDGAQVMRFDTETGRVLGSVQFSAPVDELIVIQHRQDALIYVAKTSKGILCNRPANLKSSGKGANSDSQTPFQQLARLSASAASAASKPAQFVRQPRPEAARLFAGPVHQLPPISMIAPLFIEKSLLPPLVRA</sequence>
<dbReference type="InterPro" id="IPR053826">
    <property type="entry name" value="WDR75"/>
</dbReference>
<organism evidence="9 10">
    <name type="scientific">Caenorhabditis japonica</name>
    <dbReference type="NCBI Taxonomy" id="281687"/>
    <lineage>
        <taxon>Eukaryota</taxon>
        <taxon>Metazoa</taxon>
        <taxon>Ecdysozoa</taxon>
        <taxon>Nematoda</taxon>
        <taxon>Chromadorea</taxon>
        <taxon>Rhabditida</taxon>
        <taxon>Rhabditina</taxon>
        <taxon>Rhabditomorpha</taxon>
        <taxon>Rhabditoidea</taxon>
        <taxon>Rhabditidae</taxon>
        <taxon>Peloderinae</taxon>
        <taxon>Caenorhabditis</taxon>
    </lineage>
</organism>
<dbReference type="SUPFAM" id="SSF50998">
    <property type="entry name" value="Quinoprotein alcohol dehydrogenase-like"/>
    <property type="match status" value="1"/>
</dbReference>
<evidence type="ECO:0000256" key="5">
    <source>
        <dbReference type="ARBA" id="ARBA00022737"/>
    </source>
</evidence>